<dbReference type="OrthoDB" id="2016337at2759"/>
<dbReference type="InterPro" id="IPR012337">
    <property type="entry name" value="RNaseH-like_sf"/>
</dbReference>
<feature type="domain" description="Integrase catalytic" evidence="3">
    <location>
        <begin position="104"/>
        <end position="267"/>
    </location>
</feature>
<dbReference type="Proteomes" id="UP000054558">
    <property type="component" value="Unassembled WGS sequence"/>
</dbReference>
<dbReference type="PROSITE" id="PS50994">
    <property type="entry name" value="INTEGRASE"/>
    <property type="match status" value="1"/>
</dbReference>
<dbReference type="Gene3D" id="1.10.340.70">
    <property type="match status" value="1"/>
</dbReference>
<organism evidence="4 5">
    <name type="scientific">Klebsormidium nitens</name>
    <name type="common">Green alga</name>
    <name type="synonym">Ulothrix nitens</name>
    <dbReference type="NCBI Taxonomy" id="105231"/>
    <lineage>
        <taxon>Eukaryota</taxon>
        <taxon>Viridiplantae</taxon>
        <taxon>Streptophyta</taxon>
        <taxon>Klebsormidiophyceae</taxon>
        <taxon>Klebsormidiales</taxon>
        <taxon>Klebsormidiaceae</taxon>
        <taxon>Klebsormidium</taxon>
    </lineage>
</organism>
<dbReference type="AlphaFoldDB" id="A0A1Y1IX12"/>
<dbReference type="STRING" id="105231.A0A1Y1IX12"/>
<dbReference type="InterPro" id="IPR036397">
    <property type="entry name" value="RNaseH_sf"/>
</dbReference>
<dbReference type="InterPro" id="IPR013083">
    <property type="entry name" value="Znf_RING/FYVE/PHD"/>
</dbReference>
<name>A0A1Y1IX12_KLENI</name>
<dbReference type="InterPro" id="IPR041588">
    <property type="entry name" value="Integrase_H2C2"/>
</dbReference>
<sequence length="403" mass="46410">MLPRLLQRTASGTVPTKGYHFQEDVLCKRLSSGEVKIVPKPEQRVNLIRRVHLDVGHYGVKKTYSLLEPIYWWVGMYGDVQKEVSTCVVCDRVKATFEVKDPELKPLPIMGMFYRWGIDLFKMPFPSTAGNQYVIVMIEHFSKWIEIAAISAKTAENVKAAFIKILARYGAPAEVLTHQGTEFEGLFAELLLAVYIDHRITSRDHAQSNGLAERIVQMFEKALRKYCVLYDHDHWDEFLHWIAMGYRFSRHHSLGGYSPYYLLYGRHPIPTRDTLRYAYTRSGNFKPKLKRFEVGDLVYLRRESTNSMEPDTGRIILRVKQLLGTGRLLLEGRDQKTIREHVENCAPCHHPNIDLYQDPALADNQEKDQACEVCGLVDVTRRTGPMPLCDNCDSGWHMKCLTS</sequence>
<gene>
    <name evidence="4" type="ORF">KFL_011470010</name>
</gene>
<evidence type="ECO:0000259" key="3">
    <source>
        <dbReference type="PROSITE" id="PS50994"/>
    </source>
</evidence>
<evidence type="ECO:0000313" key="5">
    <source>
        <dbReference type="Proteomes" id="UP000054558"/>
    </source>
</evidence>
<reference evidence="4 5" key="1">
    <citation type="journal article" date="2014" name="Nat. Commun.">
        <title>Klebsormidium flaccidum genome reveals primary factors for plant terrestrial adaptation.</title>
        <authorList>
            <person name="Hori K."/>
            <person name="Maruyama F."/>
            <person name="Fujisawa T."/>
            <person name="Togashi T."/>
            <person name="Yamamoto N."/>
            <person name="Seo M."/>
            <person name="Sato S."/>
            <person name="Yamada T."/>
            <person name="Mori H."/>
            <person name="Tajima N."/>
            <person name="Moriyama T."/>
            <person name="Ikeuchi M."/>
            <person name="Watanabe M."/>
            <person name="Wada H."/>
            <person name="Kobayashi K."/>
            <person name="Saito M."/>
            <person name="Masuda T."/>
            <person name="Sasaki-Sekimoto Y."/>
            <person name="Mashiguchi K."/>
            <person name="Awai K."/>
            <person name="Shimojima M."/>
            <person name="Masuda S."/>
            <person name="Iwai M."/>
            <person name="Nobusawa T."/>
            <person name="Narise T."/>
            <person name="Kondo S."/>
            <person name="Saito H."/>
            <person name="Sato R."/>
            <person name="Murakawa M."/>
            <person name="Ihara Y."/>
            <person name="Oshima-Yamada Y."/>
            <person name="Ohtaka K."/>
            <person name="Satoh M."/>
            <person name="Sonobe K."/>
            <person name="Ishii M."/>
            <person name="Ohtani R."/>
            <person name="Kanamori-Sato M."/>
            <person name="Honoki R."/>
            <person name="Miyazaki D."/>
            <person name="Mochizuki H."/>
            <person name="Umetsu J."/>
            <person name="Higashi K."/>
            <person name="Shibata D."/>
            <person name="Kamiya Y."/>
            <person name="Sato N."/>
            <person name="Nakamura Y."/>
            <person name="Tabata S."/>
            <person name="Ida S."/>
            <person name="Kurokawa K."/>
            <person name="Ohta H."/>
        </authorList>
    </citation>
    <scope>NUCLEOTIDE SEQUENCE [LARGE SCALE GENOMIC DNA]</scope>
    <source>
        <strain evidence="4 5">NIES-2285</strain>
    </source>
</reference>
<dbReference type="InterPro" id="IPR011011">
    <property type="entry name" value="Znf_FYVE_PHD"/>
</dbReference>
<dbReference type="SUPFAM" id="SSF53098">
    <property type="entry name" value="Ribonuclease H-like"/>
    <property type="match status" value="1"/>
</dbReference>
<evidence type="ECO:0000256" key="2">
    <source>
        <dbReference type="ARBA" id="ARBA00022833"/>
    </source>
</evidence>
<evidence type="ECO:0000313" key="4">
    <source>
        <dbReference type="EMBL" id="GAQ92808.1"/>
    </source>
</evidence>
<dbReference type="OMA" id="EVICHHG"/>
<keyword evidence="2" id="KW-0862">Zinc</keyword>
<dbReference type="GO" id="GO:0015074">
    <property type="term" value="P:DNA integration"/>
    <property type="evidence" value="ECO:0007669"/>
    <property type="project" value="InterPro"/>
</dbReference>
<accession>A0A1Y1IX12</accession>
<dbReference type="PANTHER" id="PTHR37984:SF5">
    <property type="entry name" value="PROTEIN NYNRIN-LIKE"/>
    <property type="match status" value="1"/>
</dbReference>
<dbReference type="Pfam" id="PF17921">
    <property type="entry name" value="Integrase_H2C2"/>
    <property type="match status" value="1"/>
</dbReference>
<dbReference type="PANTHER" id="PTHR37984">
    <property type="entry name" value="PROTEIN CBG26694"/>
    <property type="match status" value="1"/>
</dbReference>
<dbReference type="Gene3D" id="3.30.420.10">
    <property type="entry name" value="Ribonuclease H-like superfamily/Ribonuclease H"/>
    <property type="match status" value="1"/>
</dbReference>
<dbReference type="GO" id="GO:0008270">
    <property type="term" value="F:zinc ion binding"/>
    <property type="evidence" value="ECO:0007669"/>
    <property type="project" value="UniProtKB-KW"/>
</dbReference>
<keyword evidence="1" id="KW-0479">Metal-binding</keyword>
<dbReference type="Gene3D" id="3.30.40.10">
    <property type="entry name" value="Zinc/RING finger domain, C3HC4 (zinc finger)"/>
    <property type="match status" value="1"/>
</dbReference>
<keyword evidence="5" id="KW-1185">Reference proteome</keyword>
<dbReference type="GO" id="GO:0003676">
    <property type="term" value="F:nucleic acid binding"/>
    <property type="evidence" value="ECO:0007669"/>
    <property type="project" value="InterPro"/>
</dbReference>
<dbReference type="SUPFAM" id="SSF57903">
    <property type="entry name" value="FYVE/PHD zinc finger"/>
    <property type="match status" value="1"/>
</dbReference>
<dbReference type="Pfam" id="PF00665">
    <property type="entry name" value="rve"/>
    <property type="match status" value="1"/>
</dbReference>
<protein>
    <submittedName>
        <fullName evidence="4">Protein with retrovirus polyprotein and ribonuclease H-like superfamily protein and FYVE/PHD zinc finger superfamily</fullName>
    </submittedName>
</protein>
<dbReference type="EMBL" id="DF238096">
    <property type="protein sequence ID" value="GAQ92808.1"/>
    <property type="molecule type" value="Genomic_DNA"/>
</dbReference>
<keyword evidence="1" id="KW-0863">Zinc-finger</keyword>
<evidence type="ECO:0000256" key="1">
    <source>
        <dbReference type="ARBA" id="ARBA00022771"/>
    </source>
</evidence>
<dbReference type="InterPro" id="IPR050951">
    <property type="entry name" value="Retrovirus_Pol_polyprotein"/>
</dbReference>
<proteinExistence type="predicted"/>
<dbReference type="InterPro" id="IPR001584">
    <property type="entry name" value="Integrase_cat-core"/>
</dbReference>